<dbReference type="Gene3D" id="3.40.50.300">
    <property type="entry name" value="P-loop containing nucleotide triphosphate hydrolases"/>
    <property type="match status" value="1"/>
</dbReference>
<proteinExistence type="predicted"/>
<dbReference type="SUPFAM" id="SSF52540">
    <property type="entry name" value="P-loop containing nucleoside triphosphate hydrolases"/>
    <property type="match status" value="1"/>
</dbReference>
<dbReference type="InterPro" id="IPR050356">
    <property type="entry name" value="SulA_CellDiv_inhibitor"/>
</dbReference>
<dbReference type="Proteomes" id="UP000637632">
    <property type="component" value="Unassembled WGS sequence"/>
</dbReference>
<keyword evidence="1" id="KW-0227">DNA damage</keyword>
<evidence type="ECO:0000313" key="2">
    <source>
        <dbReference type="EMBL" id="MBC3811015.1"/>
    </source>
</evidence>
<dbReference type="NCBIfam" id="NF033429">
    <property type="entry name" value="ImuA_translesion"/>
    <property type="match status" value="1"/>
</dbReference>
<accession>A0ABR6XEH9</accession>
<dbReference type="InterPro" id="IPR027417">
    <property type="entry name" value="P-loop_NTPase"/>
</dbReference>
<evidence type="ECO:0000313" key="3">
    <source>
        <dbReference type="Proteomes" id="UP000637632"/>
    </source>
</evidence>
<dbReference type="InterPro" id="IPR047610">
    <property type="entry name" value="ImuA_translesion"/>
</dbReference>
<reference evidence="2 3" key="1">
    <citation type="submission" date="2020-08" db="EMBL/GenBank/DDBJ databases">
        <title>Novel species isolated from subtropical streams in China.</title>
        <authorList>
            <person name="Lu H."/>
        </authorList>
    </citation>
    <scope>NUCLEOTIDE SEQUENCE [LARGE SCALE GENOMIC DNA]</scope>
    <source>
        <strain evidence="2 3">CCTCC AB 2015119</strain>
    </source>
</reference>
<comment type="caution">
    <text evidence="2">The sequence shown here is derived from an EMBL/GenBank/DDBJ whole genome shotgun (WGS) entry which is preliminary data.</text>
</comment>
<dbReference type="RefSeq" id="WP_190478127.1">
    <property type="nucleotide sequence ID" value="NZ_JACOFT010000002.1"/>
</dbReference>
<dbReference type="EMBL" id="JACOFT010000002">
    <property type="protein sequence ID" value="MBC3811015.1"/>
    <property type="molecule type" value="Genomic_DNA"/>
</dbReference>
<name>A0ABR6XEH9_9BURK</name>
<organism evidence="2 3">
    <name type="scientific">Undibacterium aquatile</name>
    <dbReference type="NCBI Taxonomy" id="1537398"/>
    <lineage>
        <taxon>Bacteria</taxon>
        <taxon>Pseudomonadati</taxon>
        <taxon>Pseudomonadota</taxon>
        <taxon>Betaproteobacteria</taxon>
        <taxon>Burkholderiales</taxon>
        <taxon>Oxalobacteraceae</taxon>
        <taxon>Undibacterium</taxon>
    </lineage>
</organism>
<keyword evidence="3" id="KW-1185">Reference proteome</keyword>
<dbReference type="PANTHER" id="PTHR35369">
    <property type="entry name" value="BLR3025 PROTEIN-RELATED"/>
    <property type="match status" value="1"/>
</dbReference>
<sequence length="258" mass="28422">MNNNTQIPFLNGLQDLHPTLWRASQLAHGAAKTVASGYIALNRELPDSGWPLGQLTEILTEQEGTAELRLLLPAIKKMGSRPLALLAPPYTPQATALLSQQMPSSQLLWVACDKHADSLWAAEQILRHGSCGTLLFWQSQIRNEALRRLHLAAQASETLFCLIRPLRAATSASPAPLRVSVRPTAFGLQVHLLKRRGALREAPLPLYLPDHPYLNPHLNPYISPRAPEISSSMPTRATSVPHKVSAVFRDHVQPKHAS</sequence>
<evidence type="ECO:0000256" key="1">
    <source>
        <dbReference type="ARBA" id="ARBA00022763"/>
    </source>
</evidence>
<gene>
    <name evidence="2" type="primary">imuA</name>
    <name evidence="2" type="ORF">H8K26_06135</name>
</gene>
<protein>
    <submittedName>
        <fullName evidence="2">Translesion DNA synthesis-associated protein ImuA</fullName>
    </submittedName>
</protein>
<dbReference type="PANTHER" id="PTHR35369:SF3">
    <property type="entry name" value="TRANSLESION DNA SYNTHESIS-ASSOCIATED PROTEIN IMUA"/>
    <property type="match status" value="1"/>
</dbReference>